<evidence type="ECO:0000256" key="10">
    <source>
        <dbReference type="ARBA" id="ARBA00022917"/>
    </source>
</evidence>
<keyword evidence="11" id="KW-0030">Aminoacyl-tRNA synthetase</keyword>
<evidence type="ECO:0000256" key="9">
    <source>
        <dbReference type="ARBA" id="ARBA00022842"/>
    </source>
</evidence>
<dbReference type="GO" id="GO:0005524">
    <property type="term" value="F:ATP binding"/>
    <property type="evidence" value="ECO:0007669"/>
    <property type="project" value="UniProtKB-KW"/>
</dbReference>
<sequence>MSKAIQNGWISIAKEGGATKVIRVVESIDDTVRTKLNEVASGNATVLDAAALADLKKRKLLVQSPVIYYNIKRGADFTVQIVKLETELTPEMLASGSWKQKKFKPYNFQALGASLNSGHLHPLLKVRSEFRSILLEMGFSEMPLTVCGIFLLEL</sequence>
<keyword evidence="8" id="KW-0067">ATP-binding</keyword>
<keyword evidence="6" id="KW-0479">Metal-binding</keyword>
<keyword evidence="14" id="KW-1185">Reference proteome</keyword>
<keyword evidence="10" id="KW-0648">Protein biosynthesis</keyword>
<dbReference type="Gene3D" id="3.30.930.10">
    <property type="entry name" value="Bira Bifunctional Protein, Domain 2"/>
    <property type="match status" value="1"/>
</dbReference>
<comment type="subcellular location">
    <subcellularLocation>
        <location evidence="1">Cytoplasm</location>
    </subcellularLocation>
</comment>
<evidence type="ECO:0000256" key="5">
    <source>
        <dbReference type="ARBA" id="ARBA00022598"/>
    </source>
</evidence>
<gene>
    <name evidence="13" type="ORF">Ocin01_15371</name>
</gene>
<organism evidence="13 14">
    <name type="scientific">Orchesella cincta</name>
    <name type="common">Springtail</name>
    <name type="synonym">Podura cincta</name>
    <dbReference type="NCBI Taxonomy" id="48709"/>
    <lineage>
        <taxon>Eukaryota</taxon>
        <taxon>Metazoa</taxon>
        <taxon>Ecdysozoa</taxon>
        <taxon>Arthropoda</taxon>
        <taxon>Hexapoda</taxon>
        <taxon>Collembola</taxon>
        <taxon>Entomobryomorpha</taxon>
        <taxon>Entomobryoidea</taxon>
        <taxon>Orchesellidae</taxon>
        <taxon>Orchesellinae</taxon>
        <taxon>Orchesella</taxon>
    </lineage>
</organism>
<reference evidence="13 14" key="1">
    <citation type="journal article" date="2016" name="Genome Biol. Evol.">
        <title>Gene Family Evolution Reflects Adaptation to Soil Environmental Stressors in the Genome of the Collembolan Orchesella cincta.</title>
        <authorList>
            <person name="Faddeeva-Vakhrusheva A."/>
            <person name="Derks M.F."/>
            <person name="Anvar S.Y."/>
            <person name="Agamennone V."/>
            <person name="Suring W."/>
            <person name="Smit S."/>
            <person name="van Straalen N.M."/>
            <person name="Roelofs D."/>
        </authorList>
    </citation>
    <scope>NUCLEOTIDE SEQUENCE [LARGE SCALE GENOMIC DNA]</scope>
    <source>
        <tissue evidence="13">Mixed pool</tissue>
    </source>
</reference>
<dbReference type="GO" id="GO:0005737">
    <property type="term" value="C:cytoplasm"/>
    <property type="evidence" value="ECO:0007669"/>
    <property type="project" value="UniProtKB-SubCell"/>
</dbReference>
<dbReference type="InterPro" id="IPR040586">
    <property type="entry name" value="PheRS_DBD2"/>
</dbReference>
<dbReference type="Proteomes" id="UP000094527">
    <property type="component" value="Unassembled WGS sequence"/>
</dbReference>
<dbReference type="OrthoDB" id="238316at2759"/>
<dbReference type="InterPro" id="IPR045864">
    <property type="entry name" value="aa-tRNA-synth_II/BPL/LPL"/>
</dbReference>
<keyword evidence="5 13" id="KW-0436">Ligase</keyword>
<dbReference type="Pfam" id="PF18554">
    <property type="entry name" value="PheRS_DBD2"/>
    <property type="match status" value="1"/>
</dbReference>
<evidence type="ECO:0000256" key="11">
    <source>
        <dbReference type="ARBA" id="ARBA00023146"/>
    </source>
</evidence>
<evidence type="ECO:0000313" key="14">
    <source>
        <dbReference type="Proteomes" id="UP000094527"/>
    </source>
</evidence>
<evidence type="ECO:0000256" key="6">
    <source>
        <dbReference type="ARBA" id="ARBA00022723"/>
    </source>
</evidence>
<evidence type="ECO:0000256" key="1">
    <source>
        <dbReference type="ARBA" id="ARBA00004496"/>
    </source>
</evidence>
<protein>
    <recommendedName>
        <fullName evidence="3">phenylalanine--tRNA ligase</fullName>
        <ecNumber evidence="3">6.1.1.20</ecNumber>
    </recommendedName>
</protein>
<keyword evidence="9" id="KW-0460">Magnesium</keyword>
<evidence type="ECO:0000256" key="2">
    <source>
        <dbReference type="ARBA" id="ARBA00006703"/>
    </source>
</evidence>
<dbReference type="AlphaFoldDB" id="A0A1D2ME64"/>
<dbReference type="GO" id="GO:0006412">
    <property type="term" value="P:translation"/>
    <property type="evidence" value="ECO:0007669"/>
    <property type="project" value="UniProtKB-KW"/>
</dbReference>
<evidence type="ECO:0000256" key="4">
    <source>
        <dbReference type="ARBA" id="ARBA00022490"/>
    </source>
</evidence>
<dbReference type="STRING" id="48709.A0A1D2ME64"/>
<evidence type="ECO:0000313" key="13">
    <source>
        <dbReference type="EMBL" id="ODM91306.1"/>
    </source>
</evidence>
<keyword evidence="7" id="KW-0547">Nucleotide-binding</keyword>
<proteinExistence type="inferred from homology"/>
<accession>A0A1D2ME64</accession>
<dbReference type="GO" id="GO:0004826">
    <property type="term" value="F:phenylalanine-tRNA ligase activity"/>
    <property type="evidence" value="ECO:0007669"/>
    <property type="project" value="UniProtKB-EC"/>
</dbReference>
<evidence type="ECO:0000256" key="3">
    <source>
        <dbReference type="ARBA" id="ARBA00012814"/>
    </source>
</evidence>
<evidence type="ECO:0000259" key="12">
    <source>
        <dbReference type="Pfam" id="PF18554"/>
    </source>
</evidence>
<dbReference type="FunFam" id="1.10.10.2320:FF:000001">
    <property type="entry name" value="phenylalanine--tRNA ligase alpha subunit"/>
    <property type="match status" value="1"/>
</dbReference>
<dbReference type="EMBL" id="LJIJ01001596">
    <property type="protein sequence ID" value="ODM91306.1"/>
    <property type="molecule type" value="Genomic_DNA"/>
</dbReference>
<feature type="domain" description="PheRS DNA binding" evidence="12">
    <location>
        <begin position="30"/>
        <end position="61"/>
    </location>
</feature>
<evidence type="ECO:0000256" key="8">
    <source>
        <dbReference type="ARBA" id="ARBA00022840"/>
    </source>
</evidence>
<evidence type="ECO:0000256" key="7">
    <source>
        <dbReference type="ARBA" id="ARBA00022741"/>
    </source>
</evidence>
<comment type="similarity">
    <text evidence="2">Belongs to the class-II aminoacyl-tRNA synthetase family. Phe-tRNA synthetase alpha subunit type 2 subfamily.</text>
</comment>
<keyword evidence="4" id="KW-0963">Cytoplasm</keyword>
<dbReference type="OMA" id="DLLCGHI"/>
<dbReference type="GO" id="GO:0046872">
    <property type="term" value="F:metal ion binding"/>
    <property type="evidence" value="ECO:0007669"/>
    <property type="project" value="UniProtKB-KW"/>
</dbReference>
<comment type="caution">
    <text evidence="13">The sequence shown here is derived from an EMBL/GenBank/DDBJ whole genome shotgun (WGS) entry which is preliminary data.</text>
</comment>
<dbReference type="EC" id="6.1.1.20" evidence="3"/>
<name>A0A1D2ME64_ORCCI</name>
<dbReference type="Gene3D" id="1.10.10.2320">
    <property type="match status" value="1"/>
</dbReference>